<dbReference type="PANTHER" id="PTHR30024:SF42">
    <property type="entry name" value="ALIPHATIC SULFONATES-BINDING PROTEIN-RELATED"/>
    <property type="match status" value="1"/>
</dbReference>
<dbReference type="SUPFAM" id="SSF53850">
    <property type="entry name" value="Periplasmic binding protein-like II"/>
    <property type="match status" value="1"/>
</dbReference>
<reference evidence="3 4" key="1">
    <citation type="submission" date="2023-12" db="EMBL/GenBank/DDBJ databases">
        <title>Blastococcus brunescens sp. nov., an actonobacterium isolated from sandstone collected in sahara desert.</title>
        <authorList>
            <person name="Gtari M."/>
            <person name="Ghodhbane F."/>
        </authorList>
    </citation>
    <scope>NUCLEOTIDE SEQUENCE [LARGE SCALE GENOMIC DNA]</scope>
    <source>
        <strain evidence="3 4">BMG 8361</strain>
    </source>
</reference>
<feature type="compositionally biased region" description="Polar residues" evidence="1">
    <location>
        <begin position="250"/>
        <end position="265"/>
    </location>
</feature>
<name>A0ABZ1B8S7_9ACTN</name>
<keyword evidence="4" id="KW-1185">Reference proteome</keyword>
<feature type="region of interest" description="Disordered" evidence="1">
    <location>
        <begin position="225"/>
        <end position="272"/>
    </location>
</feature>
<organism evidence="3 4">
    <name type="scientific">Blastococcus brunescens</name>
    <dbReference type="NCBI Taxonomy" id="1564165"/>
    <lineage>
        <taxon>Bacteria</taxon>
        <taxon>Bacillati</taxon>
        <taxon>Actinomycetota</taxon>
        <taxon>Actinomycetes</taxon>
        <taxon>Geodermatophilales</taxon>
        <taxon>Geodermatophilaceae</taxon>
        <taxon>Blastococcus</taxon>
    </lineage>
</organism>
<feature type="region of interest" description="Disordered" evidence="1">
    <location>
        <begin position="1"/>
        <end position="25"/>
    </location>
</feature>
<dbReference type="PANTHER" id="PTHR30024">
    <property type="entry name" value="ALIPHATIC SULFONATES-BINDING PROTEIN-RELATED"/>
    <property type="match status" value="1"/>
</dbReference>
<evidence type="ECO:0000313" key="3">
    <source>
        <dbReference type="EMBL" id="WRL67212.1"/>
    </source>
</evidence>
<evidence type="ECO:0000313" key="4">
    <source>
        <dbReference type="Proteomes" id="UP001324287"/>
    </source>
</evidence>
<evidence type="ECO:0000259" key="2">
    <source>
        <dbReference type="Pfam" id="PF09084"/>
    </source>
</evidence>
<sequence>MRGRRPRRGAPPGPGRIRAGAGGGQRAVRLRVLQQPVPDGGTRPGPALRIVAAASRETRPPDRFVEALVVGPDSDVQSPADLANSTIAVNTLNSLQQAAVQATLEEAGVDLSTVEFVEIGLPDVPLALREGRVDAGHTGEPFVTLAEQDGSRVIADSYEAIEEGLDISSWFTTDTFLEQSPDVTESFLACMDTARAYAEENPDEVRSFLPGFMNVDPELAQEVQLGSGPRACPRSPRSRASTRLRSSTGCSSRTPSPIPRNSSTSRRTEGRAGWLGVCLGT</sequence>
<dbReference type="InterPro" id="IPR015168">
    <property type="entry name" value="SsuA/THI5"/>
</dbReference>
<accession>A0ABZ1B8S7</accession>
<dbReference type="Gene3D" id="3.40.190.10">
    <property type="entry name" value="Periplasmic binding protein-like II"/>
    <property type="match status" value="1"/>
</dbReference>
<dbReference type="Pfam" id="PF09084">
    <property type="entry name" value="NMT1"/>
    <property type="match status" value="1"/>
</dbReference>
<evidence type="ECO:0000256" key="1">
    <source>
        <dbReference type="SAM" id="MobiDB-lite"/>
    </source>
</evidence>
<gene>
    <name evidence="3" type="ORF">U6N30_28510</name>
</gene>
<feature type="compositionally biased region" description="Low complexity" evidence="1">
    <location>
        <begin position="226"/>
        <end position="235"/>
    </location>
</feature>
<protein>
    <submittedName>
        <fullName evidence="3">ABC transporter substrate-binding protein</fullName>
    </submittedName>
</protein>
<dbReference type="EMBL" id="CP141261">
    <property type="protein sequence ID" value="WRL67212.1"/>
    <property type="molecule type" value="Genomic_DNA"/>
</dbReference>
<proteinExistence type="predicted"/>
<dbReference type="Proteomes" id="UP001324287">
    <property type="component" value="Chromosome"/>
</dbReference>
<feature type="domain" description="SsuA/THI5-like" evidence="2">
    <location>
        <begin position="64"/>
        <end position="204"/>
    </location>
</feature>